<dbReference type="RefSeq" id="WP_015076729.1">
    <property type="nucleotide sequence ID" value="NC_019425.2"/>
</dbReference>
<organism evidence="1 2">
    <name type="scientific">Carnobacterium maltaromaticum LMA28</name>
    <dbReference type="NCBI Taxonomy" id="1234679"/>
    <lineage>
        <taxon>Bacteria</taxon>
        <taxon>Bacillati</taxon>
        <taxon>Bacillota</taxon>
        <taxon>Bacilli</taxon>
        <taxon>Lactobacillales</taxon>
        <taxon>Carnobacteriaceae</taxon>
        <taxon>Carnobacterium</taxon>
    </lineage>
</organism>
<dbReference type="KEGG" id="cml:BN424_2139"/>
<dbReference type="EMBL" id="HE999757">
    <property type="protein sequence ID" value="CCO11691.1"/>
    <property type="molecule type" value="Genomic_DNA"/>
</dbReference>
<reference evidence="2" key="1">
    <citation type="journal article" date="2013" name="Genome Announc.">
        <title>Complete Chromosome Sequence of Carnobacterium maltaromaticum LMA 28.</title>
        <authorList>
            <person name="Cailliez-Grimal C."/>
            <person name="Chaillou S."/>
            <person name="Anba-Mondoloni J."/>
            <person name="Loux V."/>
            <person name="Afzal M.I."/>
            <person name="Rahman A."/>
            <person name="Kergourlay G."/>
            <person name="Champomier-Verges M.C."/>
            <person name="Zagorec M."/>
            <person name="Dalgaard P."/>
            <person name="Leisner J.J."/>
            <person name="Prevost H."/>
            <person name="Revol-Junelles A.M."/>
            <person name="Borges F."/>
        </authorList>
    </citation>
    <scope>NUCLEOTIDE SEQUENCE</scope>
    <source>
        <strain evidence="2">LMA28</strain>
    </source>
</reference>
<evidence type="ECO:0000313" key="1">
    <source>
        <dbReference type="EMBL" id="CCO11691.1"/>
    </source>
</evidence>
<accession>K8ESX3</accession>
<dbReference type="HOGENOM" id="CLU_145308_0_0_9"/>
<dbReference type="STRING" id="1234679.BN424_2139"/>
<dbReference type="eggNOG" id="ENOG5033G5R">
    <property type="taxonomic scope" value="Bacteria"/>
</dbReference>
<keyword evidence="2" id="KW-1185">Reference proteome</keyword>
<dbReference type="AlphaFoldDB" id="K8ESX3"/>
<name>K8ESX3_CARML</name>
<evidence type="ECO:0000313" key="2">
    <source>
        <dbReference type="Proteomes" id="UP000000212"/>
    </source>
</evidence>
<dbReference type="Proteomes" id="UP000000212">
    <property type="component" value="Chromosome"/>
</dbReference>
<proteinExistence type="predicted"/>
<gene>
    <name evidence="1" type="ORF">BN424_2139</name>
</gene>
<protein>
    <submittedName>
        <fullName evidence="1">Uncharacterized protein</fullName>
    </submittedName>
</protein>
<sequence>MRESYIDESYYKNEFEGETVESADFPRFSKRASDVVDQLTGYEIAKKGLDSYEKFIQGLVKRATAAQVEYYQIEGIEIDTTGQSESDGFSLSKFSVSSNSSQTSRQSKRVAPNTLSYLEATGLVKRKRVRLSVI</sequence>
<dbReference type="OrthoDB" id="2048198at2"/>
<dbReference type="PATRIC" id="fig|1234679.3.peg.2138"/>